<dbReference type="CDD" id="cd00109">
    <property type="entry name" value="Kunitz-type"/>
    <property type="match status" value="1"/>
</dbReference>
<dbReference type="eggNOG" id="KOG4295">
    <property type="taxonomic scope" value="Eukaryota"/>
</dbReference>
<dbReference type="Ensembl" id="ENSOGAT00000010401.2">
    <property type="protein sequence ID" value="ENSOGAP00000009304.2"/>
    <property type="gene ID" value="ENSOGAG00000010398.2"/>
</dbReference>
<dbReference type="PROSITE" id="PS50279">
    <property type="entry name" value="BPTI_KUNITZ_2"/>
    <property type="match status" value="1"/>
</dbReference>
<dbReference type="HOGENOM" id="CLU_092095_0_0_1"/>
<keyword evidence="1" id="KW-0646">Protease inhibitor</keyword>
<feature type="domain" description="WAP" evidence="5">
    <location>
        <begin position="45"/>
        <end position="92"/>
    </location>
</feature>
<dbReference type="PANTHER" id="PTHR47769:SF1">
    <property type="entry name" value="WAP FOUR-DISULFIDE CORE DOMAIN PROTEIN 8"/>
    <property type="match status" value="1"/>
</dbReference>
<proteinExistence type="predicted"/>
<dbReference type="SMART" id="SM00131">
    <property type="entry name" value="KU"/>
    <property type="match status" value="1"/>
</dbReference>
<dbReference type="PROSITE" id="PS51390">
    <property type="entry name" value="WAP"/>
    <property type="match status" value="3"/>
</dbReference>
<feature type="signal peptide" evidence="3">
    <location>
        <begin position="1"/>
        <end position="39"/>
    </location>
</feature>
<evidence type="ECO:0000256" key="1">
    <source>
        <dbReference type="ARBA" id="ARBA00022690"/>
    </source>
</evidence>
<dbReference type="InterPro" id="IPR008197">
    <property type="entry name" value="WAP_dom"/>
</dbReference>
<dbReference type="EMBL" id="AAQR03050186">
    <property type="status" value="NOT_ANNOTATED_CDS"/>
    <property type="molecule type" value="Genomic_DNA"/>
</dbReference>
<dbReference type="PANTHER" id="PTHR47769">
    <property type="entry name" value="WAP FOUR-DISULFIDE CORE DOMAIN PROTEIN 8"/>
    <property type="match status" value="1"/>
</dbReference>
<dbReference type="Gene3D" id="4.10.75.10">
    <property type="entry name" value="Elafin-like"/>
    <property type="match status" value="3"/>
</dbReference>
<reference evidence="6" key="2">
    <citation type="submission" date="2025-08" db="UniProtKB">
        <authorList>
            <consortium name="Ensembl"/>
        </authorList>
    </citation>
    <scope>IDENTIFICATION</scope>
</reference>
<accession>H0X2L3</accession>
<dbReference type="AlphaFoldDB" id="H0X2L3"/>
<evidence type="ECO:0000259" key="5">
    <source>
        <dbReference type="PROSITE" id="PS51390"/>
    </source>
</evidence>
<dbReference type="InParanoid" id="H0X2L3"/>
<dbReference type="PRINTS" id="PR00759">
    <property type="entry name" value="BASICPTASE"/>
</dbReference>
<protein>
    <submittedName>
        <fullName evidence="6">WAP four-disulfide core domain 8</fullName>
    </submittedName>
</protein>
<evidence type="ECO:0000259" key="4">
    <source>
        <dbReference type="PROSITE" id="PS50279"/>
    </source>
</evidence>
<dbReference type="PRINTS" id="PR00003">
    <property type="entry name" value="4DISULPHCORE"/>
</dbReference>
<dbReference type="Pfam" id="PF00095">
    <property type="entry name" value="WAP"/>
    <property type="match status" value="3"/>
</dbReference>
<dbReference type="GO" id="GO:0005576">
    <property type="term" value="C:extracellular region"/>
    <property type="evidence" value="ECO:0007669"/>
    <property type="project" value="InterPro"/>
</dbReference>
<dbReference type="OMA" id="GFCPHKP"/>
<evidence type="ECO:0000313" key="7">
    <source>
        <dbReference type="Proteomes" id="UP000005225"/>
    </source>
</evidence>
<dbReference type="Pfam" id="PF00014">
    <property type="entry name" value="Kunitz_BPTI"/>
    <property type="match status" value="1"/>
</dbReference>
<dbReference type="Gene3D" id="4.10.410.10">
    <property type="entry name" value="Pancreatic trypsin inhibitor Kunitz domain"/>
    <property type="match status" value="1"/>
</dbReference>
<dbReference type="SUPFAM" id="SSF57256">
    <property type="entry name" value="Elafin-like"/>
    <property type="match status" value="3"/>
</dbReference>
<sequence length="245" mass="27710">KYSTMAEYGAHLPLHISALSWRNVAFLVLLSLSLDQTSATLTNKIQQKPGTCIPERVNCFLKQVNFCQADFECEESLKCCTFGCRRRCMDPYQEPCTLPLSEGTCRLKIQRWYFDTNENLCKPFAYKSCEGNANNFVRRIDCEKACLLVVKKGQCPLFPFDDRMECPASCKSDIDCPKTDKCCDSTCGFVCAKVWKAHKVKPGFCPPKPLKCEKIHKPSCLKDAECPLIEKCCTDCGLKCMEPES</sequence>
<feature type="domain" description="WAP" evidence="5">
    <location>
        <begin position="148"/>
        <end position="195"/>
    </location>
</feature>
<keyword evidence="2" id="KW-1015">Disulfide bond</keyword>
<dbReference type="GO" id="GO:0004867">
    <property type="term" value="F:serine-type endopeptidase inhibitor activity"/>
    <property type="evidence" value="ECO:0007669"/>
    <property type="project" value="InterPro"/>
</dbReference>
<reference evidence="7" key="1">
    <citation type="submission" date="2011-03" db="EMBL/GenBank/DDBJ databases">
        <title>Version 3 of the genome sequence of Otolemur garnettii (Bushbaby).</title>
        <authorList>
            <consortium name="The Broad Institute Genome Sequencing Platform"/>
            <person name="Di Palma F."/>
            <person name="Johnson J."/>
            <person name="Lander E.S."/>
            <person name="Lindblad-Toh K."/>
            <person name="Jaffe D.B."/>
            <person name="Gnerre S."/>
            <person name="MacCallum I."/>
            <person name="Przybylski D."/>
            <person name="Ribeiro F.J."/>
            <person name="Burton J.N."/>
            <person name="Walker B.J."/>
            <person name="Sharpe T."/>
            <person name="Hall G."/>
        </authorList>
    </citation>
    <scope>NUCLEOTIDE SEQUENCE [LARGE SCALE GENOMIC DNA]</scope>
</reference>
<organism evidence="6 7">
    <name type="scientific">Otolemur garnettii</name>
    <name type="common">Small-eared galago</name>
    <name type="synonym">Garnett's greater bushbaby</name>
    <dbReference type="NCBI Taxonomy" id="30611"/>
    <lineage>
        <taxon>Eukaryota</taxon>
        <taxon>Metazoa</taxon>
        <taxon>Chordata</taxon>
        <taxon>Craniata</taxon>
        <taxon>Vertebrata</taxon>
        <taxon>Euteleostomi</taxon>
        <taxon>Mammalia</taxon>
        <taxon>Eutheria</taxon>
        <taxon>Euarchontoglires</taxon>
        <taxon>Primates</taxon>
        <taxon>Strepsirrhini</taxon>
        <taxon>Lorisiformes</taxon>
        <taxon>Galagidae</taxon>
        <taxon>Otolemur</taxon>
    </lineage>
</organism>
<dbReference type="InterPro" id="IPR002223">
    <property type="entry name" value="Kunitz_BPTI"/>
</dbReference>
<dbReference type="InterPro" id="IPR036880">
    <property type="entry name" value="Kunitz_BPTI_sf"/>
</dbReference>
<dbReference type="SUPFAM" id="SSF57362">
    <property type="entry name" value="BPTI-like"/>
    <property type="match status" value="1"/>
</dbReference>
<evidence type="ECO:0000256" key="2">
    <source>
        <dbReference type="ARBA" id="ARBA00023157"/>
    </source>
</evidence>
<dbReference type="InterPro" id="IPR036645">
    <property type="entry name" value="Elafin-like_sf"/>
</dbReference>
<evidence type="ECO:0000313" key="6">
    <source>
        <dbReference type="Ensembl" id="ENSOGAP00000009304.2"/>
    </source>
</evidence>
<dbReference type="Proteomes" id="UP000005225">
    <property type="component" value="Unassembled WGS sequence"/>
</dbReference>
<dbReference type="SMART" id="SM00217">
    <property type="entry name" value="WAP"/>
    <property type="match status" value="3"/>
</dbReference>
<feature type="chain" id="PRO_5003545348" evidence="3">
    <location>
        <begin position="40"/>
        <end position="245"/>
    </location>
</feature>
<dbReference type="GeneTree" id="ENSGT00940000162037"/>
<dbReference type="STRING" id="30611.ENSOGAP00000009304"/>
<evidence type="ECO:0000256" key="3">
    <source>
        <dbReference type="SAM" id="SignalP"/>
    </source>
</evidence>
<name>H0X2L3_OTOGA</name>
<keyword evidence="7" id="KW-1185">Reference proteome</keyword>
<feature type="domain" description="BPTI/Kunitz inhibitor" evidence="4">
    <location>
        <begin position="96"/>
        <end position="146"/>
    </location>
</feature>
<reference evidence="6" key="3">
    <citation type="submission" date="2025-09" db="UniProtKB">
        <authorList>
            <consortium name="Ensembl"/>
        </authorList>
    </citation>
    <scope>IDENTIFICATION</scope>
</reference>
<feature type="domain" description="WAP" evidence="5">
    <location>
        <begin position="198"/>
        <end position="244"/>
    </location>
</feature>
<keyword evidence="3" id="KW-0732">Signal</keyword>